<accession>A0A6C0CW43</accession>
<sequence length="139" mass="16356">MIDSKTVSMYSQIAINYFNNNRYLAGLAMIMFNVGSRYLVVDMNKNTENLLKTKLMRRITLFSIFFIATRDLVTSFVLTTAFLVMTMNLFNEDSKYCVLPKGFKDNVYTDEEYQFSKKIIKEYEKLHSIKPEKQFCNSK</sequence>
<keyword evidence="1" id="KW-0472">Membrane</keyword>
<keyword evidence="1" id="KW-1133">Transmembrane helix</keyword>
<dbReference type="EMBL" id="MN739485">
    <property type="protein sequence ID" value="QHT07725.1"/>
    <property type="molecule type" value="Genomic_DNA"/>
</dbReference>
<name>A0A6C0CW43_9ZZZZ</name>
<feature type="transmembrane region" description="Helical" evidence="1">
    <location>
        <begin position="61"/>
        <end position="85"/>
    </location>
</feature>
<evidence type="ECO:0000313" key="2">
    <source>
        <dbReference type="EMBL" id="QHT07725.1"/>
    </source>
</evidence>
<reference evidence="2" key="1">
    <citation type="journal article" date="2020" name="Nature">
        <title>Giant virus diversity and host interactions through global metagenomics.</title>
        <authorList>
            <person name="Schulz F."/>
            <person name="Roux S."/>
            <person name="Paez-Espino D."/>
            <person name="Jungbluth S."/>
            <person name="Walsh D.A."/>
            <person name="Denef V.J."/>
            <person name="McMahon K.D."/>
            <person name="Konstantinidis K.T."/>
            <person name="Eloe-Fadrosh E.A."/>
            <person name="Kyrpides N.C."/>
            <person name="Woyke T."/>
        </authorList>
    </citation>
    <scope>NUCLEOTIDE SEQUENCE</scope>
    <source>
        <strain evidence="2">GVMAG-M-3300021964-36</strain>
    </source>
</reference>
<feature type="transmembrane region" description="Helical" evidence="1">
    <location>
        <begin position="23"/>
        <end position="40"/>
    </location>
</feature>
<dbReference type="AlphaFoldDB" id="A0A6C0CW43"/>
<evidence type="ECO:0000256" key="1">
    <source>
        <dbReference type="SAM" id="Phobius"/>
    </source>
</evidence>
<proteinExistence type="predicted"/>
<protein>
    <submittedName>
        <fullName evidence="2">Uncharacterized protein</fullName>
    </submittedName>
</protein>
<keyword evidence="1" id="KW-0812">Transmembrane</keyword>
<organism evidence="2">
    <name type="scientific">viral metagenome</name>
    <dbReference type="NCBI Taxonomy" id="1070528"/>
    <lineage>
        <taxon>unclassified sequences</taxon>
        <taxon>metagenomes</taxon>
        <taxon>organismal metagenomes</taxon>
    </lineage>
</organism>